<keyword evidence="2" id="KW-1185">Reference proteome</keyword>
<accession>A0A4R8H9I3</accession>
<dbReference type="EMBL" id="SOEG01000008">
    <property type="protein sequence ID" value="TDX52174.1"/>
    <property type="molecule type" value="Genomic_DNA"/>
</dbReference>
<comment type="caution">
    <text evidence="1">The sequence shown here is derived from an EMBL/GenBank/DDBJ whole genome shotgun (WGS) entry which is preliminary data.</text>
</comment>
<protein>
    <submittedName>
        <fullName evidence="1">Uncharacterized protein</fullName>
    </submittedName>
</protein>
<organism evidence="1 2">
    <name type="scientific">Orenia marismortui</name>
    <dbReference type="NCBI Taxonomy" id="46469"/>
    <lineage>
        <taxon>Bacteria</taxon>
        <taxon>Bacillati</taxon>
        <taxon>Bacillota</taxon>
        <taxon>Clostridia</taxon>
        <taxon>Halanaerobiales</taxon>
        <taxon>Halobacteroidaceae</taxon>
        <taxon>Orenia</taxon>
    </lineage>
</organism>
<sequence>MGMLSVRGLSMKEQGEKIKKAREVKGRIIEKLKETDFTVRDCIVILDEAKATIQSASKEQTIESLDF</sequence>
<name>A0A4R8H9I3_9FIRM</name>
<dbReference type="Proteomes" id="UP000295832">
    <property type="component" value="Unassembled WGS sequence"/>
</dbReference>
<evidence type="ECO:0000313" key="2">
    <source>
        <dbReference type="Proteomes" id="UP000295832"/>
    </source>
</evidence>
<proteinExistence type="predicted"/>
<dbReference type="AlphaFoldDB" id="A0A4R8H9I3"/>
<reference evidence="1 2" key="1">
    <citation type="submission" date="2019-03" db="EMBL/GenBank/DDBJ databases">
        <title>Subsurface microbial communities from deep shales in Ohio and West Virginia, USA.</title>
        <authorList>
            <person name="Wrighton K."/>
        </authorList>
    </citation>
    <scope>NUCLEOTIDE SEQUENCE [LARGE SCALE GENOMIC DNA]</scope>
    <source>
        <strain evidence="1 2">MSL 6dP</strain>
    </source>
</reference>
<gene>
    <name evidence="1" type="ORF">C7959_10896</name>
</gene>
<evidence type="ECO:0000313" key="1">
    <source>
        <dbReference type="EMBL" id="TDX52174.1"/>
    </source>
</evidence>
<dbReference type="RefSeq" id="WP_134116096.1">
    <property type="nucleotide sequence ID" value="NZ_SOEG01000008.1"/>
</dbReference>
<dbReference type="STRING" id="926561.GCA_000379025_02669"/>